<dbReference type="GO" id="GO:0006782">
    <property type="term" value="P:protoporphyrinogen IX biosynthetic process"/>
    <property type="evidence" value="ECO:0007669"/>
    <property type="project" value="UniProtKB-UniPathway"/>
</dbReference>
<reference evidence="17 18" key="1">
    <citation type="submission" date="2016-05" db="EMBL/GenBank/DDBJ databases">
        <authorList>
            <person name="Naeem Raeece"/>
        </authorList>
    </citation>
    <scope>NUCLEOTIDE SEQUENCE [LARGE SCALE GENOMIC DNA]</scope>
</reference>
<evidence type="ECO:0000256" key="9">
    <source>
        <dbReference type="ARBA" id="ARBA00023133"/>
    </source>
</evidence>
<dbReference type="SUPFAM" id="SSF54373">
    <property type="entry name" value="FAD-linked reductases, C-terminal domain"/>
    <property type="match status" value="1"/>
</dbReference>
<evidence type="ECO:0000256" key="6">
    <source>
        <dbReference type="ARBA" id="ARBA00022630"/>
    </source>
</evidence>
<feature type="transmembrane region" description="Helical" evidence="13">
    <location>
        <begin position="106"/>
        <end position="125"/>
    </location>
</feature>
<feature type="region of interest" description="Disordered" evidence="12">
    <location>
        <begin position="632"/>
        <end position="691"/>
    </location>
</feature>
<comment type="pathway">
    <text evidence="3">Porphyrin-containing compound metabolism; protoporphyrin-IX biosynthesis; protoporphyrin-IX from protoporphyrinogen-IX: step 1/1.</text>
</comment>
<evidence type="ECO:0000313" key="16">
    <source>
        <dbReference type="EMBL" id="SBS84164.1"/>
    </source>
</evidence>
<dbReference type="EMBL" id="FLQU01000167">
    <property type="protein sequence ID" value="SBS81581.1"/>
    <property type="molecule type" value="Genomic_DNA"/>
</dbReference>
<dbReference type="AlphaFoldDB" id="A0A1A8VQK2"/>
<keyword evidence="13" id="KW-0472">Membrane</keyword>
<keyword evidence="8" id="KW-0560">Oxidoreductase</keyword>
<accession>A0A1A8VQK2</accession>
<evidence type="ECO:0000256" key="4">
    <source>
        <dbReference type="ARBA" id="ARBA00010551"/>
    </source>
</evidence>
<evidence type="ECO:0000313" key="15">
    <source>
        <dbReference type="EMBL" id="SBS81581.1"/>
    </source>
</evidence>
<evidence type="ECO:0000256" key="8">
    <source>
        <dbReference type="ARBA" id="ARBA00023002"/>
    </source>
</evidence>
<evidence type="ECO:0000256" key="12">
    <source>
        <dbReference type="SAM" id="MobiDB-lite"/>
    </source>
</evidence>
<keyword evidence="13" id="KW-0812">Transmembrane</keyword>
<reference evidence="15" key="2">
    <citation type="submission" date="2016-05" db="EMBL/GenBank/DDBJ databases">
        <authorList>
            <person name="Lavstsen T."/>
            <person name="Jespersen J.S."/>
        </authorList>
    </citation>
    <scope>NUCLEOTIDE SEQUENCE [LARGE SCALE GENOMIC DNA]</scope>
</reference>
<comment type="catalytic activity">
    <reaction evidence="11">
        <text>protoporphyrinogen IX + 3 O2 = protoporphyrin IX + 3 H2O2</text>
        <dbReference type="Rhea" id="RHEA:25576"/>
        <dbReference type="ChEBI" id="CHEBI:15379"/>
        <dbReference type="ChEBI" id="CHEBI:16240"/>
        <dbReference type="ChEBI" id="CHEBI:57306"/>
        <dbReference type="ChEBI" id="CHEBI:57307"/>
        <dbReference type="EC" id="1.3.3.4"/>
    </reaction>
</comment>
<dbReference type="Pfam" id="PF13450">
    <property type="entry name" value="NAD_binding_8"/>
    <property type="match status" value="1"/>
</dbReference>
<comment type="cofactor">
    <cofactor evidence="1">
        <name>FAD</name>
        <dbReference type="ChEBI" id="CHEBI:57692"/>
    </cofactor>
</comment>
<dbReference type="Gene3D" id="3.50.50.60">
    <property type="entry name" value="FAD/NAD(P)-binding domain"/>
    <property type="match status" value="2"/>
</dbReference>
<keyword evidence="13" id="KW-1133">Transmembrane helix</keyword>
<dbReference type="Pfam" id="PF01593">
    <property type="entry name" value="Amino_oxidase"/>
    <property type="match status" value="1"/>
</dbReference>
<dbReference type="InterPro" id="IPR036188">
    <property type="entry name" value="FAD/NAD-bd_sf"/>
</dbReference>
<evidence type="ECO:0000313" key="18">
    <source>
        <dbReference type="Proteomes" id="UP000078560"/>
    </source>
</evidence>
<dbReference type="PROSITE" id="PS51257">
    <property type="entry name" value="PROKAR_LIPOPROTEIN"/>
    <property type="match status" value="1"/>
</dbReference>
<keyword evidence="9" id="KW-0350">Heme biosynthesis</keyword>
<evidence type="ECO:0000256" key="1">
    <source>
        <dbReference type="ARBA" id="ARBA00001974"/>
    </source>
</evidence>
<keyword evidence="10" id="KW-0627">Porphyrin biosynthesis</keyword>
<evidence type="ECO:0000256" key="13">
    <source>
        <dbReference type="SAM" id="Phobius"/>
    </source>
</evidence>
<dbReference type="Proteomes" id="UP000078546">
    <property type="component" value="Unassembled WGS sequence"/>
</dbReference>
<dbReference type="GO" id="GO:0004729">
    <property type="term" value="F:oxygen-dependent protoporphyrinogen oxidase activity"/>
    <property type="evidence" value="ECO:0007669"/>
    <property type="project" value="UniProtKB-EC"/>
</dbReference>
<dbReference type="NCBIfam" id="TIGR00562">
    <property type="entry name" value="proto_IX_ox"/>
    <property type="match status" value="1"/>
</dbReference>
<feature type="transmembrane region" description="Helical" evidence="13">
    <location>
        <begin position="12"/>
        <end position="28"/>
    </location>
</feature>
<proteinExistence type="inferred from homology"/>
<feature type="compositionally biased region" description="Basic and acidic residues" evidence="12">
    <location>
        <begin position="634"/>
        <end position="659"/>
    </location>
</feature>
<name>A0A1A8VQK2_PLAOA</name>
<dbReference type="UniPathway" id="UPA00251">
    <property type="reaction ID" value="UER00324"/>
</dbReference>
<keyword evidence="7" id="KW-0274">FAD</keyword>
<dbReference type="PANTHER" id="PTHR42923:SF3">
    <property type="entry name" value="PROTOPORPHYRINOGEN OXIDASE"/>
    <property type="match status" value="1"/>
</dbReference>
<comment type="similarity">
    <text evidence="4">Belongs to the protoporphyrinogen/coproporphyrinogen oxidase family. Protoporphyrinogen oxidase subfamily.</text>
</comment>
<dbReference type="PANTHER" id="PTHR42923">
    <property type="entry name" value="PROTOPORPHYRINOGEN OXIDASE"/>
    <property type="match status" value="1"/>
</dbReference>
<evidence type="ECO:0000256" key="3">
    <source>
        <dbReference type="ARBA" id="ARBA00005073"/>
    </source>
</evidence>
<comment type="function">
    <text evidence="2">Catalyzes the 6-electron oxidation of protoporphyrinogen-IX to form protoporphyrin-IX.</text>
</comment>
<sequence>MHEKEKEDIYDVVIVGGGLFGCCLYYYLKKEKPQLKIIIIEKDEMLGGCIKTEKFRKDNKTYVYELGANIFKLSDESYDLIIDLQLCHHIRMLDHKLRRYICYKSNLYPINLNIVGYIFFPLINFTNKVKFLFKLLFNTYKNLNLYDHDISIEDYMKENFDMQHYDFLLVPLIYGSCAGRGNISALSFFSRNLKLVRNNTNTMRIWRERLERCEQREQQREHRQDRETICNATHGGGIALGNRDEMTYQEYNFFYKNNEKMSLLRCVYRVLDKYASMTYAEGGKIHTKNRADRKEVIPSYGPYETCGTYANKYLSVVKKMYQLIKYVSNTYVPLVYSQMVANWKAYAQGEDEKRKKKKYLGKTISLKYGLHEIIHRLKRYIAQKDVYTNGEVNLLEKEKEGNIWVCNVKTEEGHPGQTKEIKNIKIYSKAVVLTVNSKVCSHIMRNLIPSNIREKLVNVSLSSLISVTVYFEKEDINIPSNFFGFLSSEKTAHILGCFYINNMFKERCSNDNIVLLTLYMGGQTNGNDVFLKKEEIANIISNDLKLIFQISNNAKPTILKVTKWHEAIPFYASNYEMEVKNILNEMYKPKYENIFIDSGWITGTSISDRVASAKDLATLMLSEMTKRSLTKNGGKWEKGWKKGRENGGKKGEKMEEKMGGKNGGKNGGKKWGKIGGKNGGGKWEENKGNTSRMHVLHFGDAWDRRSLLPRMEDKHSLSNSNW</sequence>
<evidence type="ECO:0000256" key="7">
    <source>
        <dbReference type="ARBA" id="ARBA00022827"/>
    </source>
</evidence>
<evidence type="ECO:0000256" key="5">
    <source>
        <dbReference type="ARBA" id="ARBA00012867"/>
    </source>
</evidence>
<gene>
    <name evidence="16" type="ORF">POVCU1_010110</name>
    <name evidence="15" type="ORF">POVCU2_0010970</name>
</gene>
<dbReference type="Proteomes" id="UP000078560">
    <property type="component" value="Unassembled WGS sequence"/>
</dbReference>
<evidence type="ECO:0000256" key="11">
    <source>
        <dbReference type="ARBA" id="ARBA00047554"/>
    </source>
</evidence>
<dbReference type="InterPro" id="IPR002937">
    <property type="entry name" value="Amino_oxidase"/>
</dbReference>
<organism evidence="15 18">
    <name type="scientific">Plasmodium ovale curtisi</name>
    <dbReference type="NCBI Taxonomy" id="864141"/>
    <lineage>
        <taxon>Eukaryota</taxon>
        <taxon>Sar</taxon>
        <taxon>Alveolata</taxon>
        <taxon>Apicomplexa</taxon>
        <taxon>Aconoidasida</taxon>
        <taxon>Haemosporida</taxon>
        <taxon>Plasmodiidae</taxon>
        <taxon>Plasmodium</taxon>
        <taxon>Plasmodium (Plasmodium)</taxon>
    </lineage>
</organism>
<dbReference type="InterPro" id="IPR004572">
    <property type="entry name" value="Protoporphyrinogen_oxidase"/>
</dbReference>
<dbReference type="InterPro" id="IPR050464">
    <property type="entry name" value="Zeta_carotene_desat/Oxidored"/>
</dbReference>
<dbReference type="EMBL" id="FLQV01000182">
    <property type="protein sequence ID" value="SBS84164.1"/>
    <property type="molecule type" value="Genomic_DNA"/>
</dbReference>
<protein>
    <recommendedName>
        <fullName evidence="5">protoporphyrinogen oxidase</fullName>
        <ecNumber evidence="5">1.3.3.4</ecNumber>
    </recommendedName>
</protein>
<evidence type="ECO:0000256" key="10">
    <source>
        <dbReference type="ARBA" id="ARBA00023244"/>
    </source>
</evidence>
<dbReference type="SUPFAM" id="SSF51971">
    <property type="entry name" value="Nucleotide-binding domain"/>
    <property type="match status" value="1"/>
</dbReference>
<feature type="domain" description="Amine oxidase" evidence="14">
    <location>
        <begin position="350"/>
        <end position="596"/>
    </location>
</feature>
<evidence type="ECO:0000259" key="14">
    <source>
        <dbReference type="Pfam" id="PF01593"/>
    </source>
</evidence>
<evidence type="ECO:0000256" key="2">
    <source>
        <dbReference type="ARBA" id="ARBA00002600"/>
    </source>
</evidence>
<dbReference type="EC" id="1.3.3.4" evidence="5"/>
<keyword evidence="6" id="KW-0285">Flavoprotein</keyword>
<evidence type="ECO:0000313" key="17">
    <source>
        <dbReference type="Proteomes" id="UP000078546"/>
    </source>
</evidence>